<evidence type="ECO:0000256" key="6">
    <source>
        <dbReference type="ARBA" id="ARBA00023136"/>
    </source>
</evidence>
<dbReference type="EMBL" id="CACTIH010005662">
    <property type="protein sequence ID" value="CAA2999987.1"/>
    <property type="molecule type" value="Genomic_DNA"/>
</dbReference>
<keyword evidence="5 7" id="KW-1133">Transmembrane helix</keyword>
<accession>A0A8S0T4M0</accession>
<comment type="similarity">
    <text evidence="2">Belongs to the ERG2 family.</text>
</comment>
<evidence type="ECO:0000256" key="2">
    <source>
        <dbReference type="ARBA" id="ARBA00007141"/>
    </source>
</evidence>
<proteinExistence type="inferred from homology"/>
<evidence type="ECO:0000256" key="7">
    <source>
        <dbReference type="SAM" id="Phobius"/>
    </source>
</evidence>
<dbReference type="InterPro" id="IPR006716">
    <property type="entry name" value="ERG2_sigma1_rcpt-like"/>
</dbReference>
<dbReference type="OrthoDB" id="347124at2759"/>
<dbReference type="Gramene" id="OE9A105770T2">
    <property type="protein sequence ID" value="OE9A105770C2"/>
    <property type="gene ID" value="OE9A105770"/>
</dbReference>
<dbReference type="PANTHER" id="PTHR10868">
    <property type="entry name" value="SIGMA 1-TYPE OPIOID RECEPTOR-RELATED"/>
    <property type="match status" value="1"/>
</dbReference>
<sequence length="357" mass="40650">MKSISTTPNSSLKSTTTIELNQSETRDSYYFPGCRKDASCKCEICIASINSTLDLMPQSASKSSFTKIYPSKQMIPRSPVSVNKSSLLLSTPKSKSSVPVRSFSASPPLNSTARTSFQEKIKRRKRDLGYGVFMVRLILGFIIIFAAEYGFSCMVYGVLKPKLSSDIVKNLGEKSWVFKDFNERLLFLKNELQGFVDNKVSTCVDSVWKINQDGLLLNSRYTLYKSSTEEVSIWGWPLQTAGLLTAEFSSRSFTVISGRVTEWSNGGELRYLMKKANSSWTQGKWSANAVQFDPNTWLLEYRRHFLIENARLVSASMEFLKFRLVREIERMKQEFWLLYAFGTQFADYRVESSPIPT</sequence>
<keyword evidence="4" id="KW-0256">Endoplasmic reticulum</keyword>
<feature type="transmembrane region" description="Helical" evidence="7">
    <location>
        <begin position="128"/>
        <end position="151"/>
    </location>
</feature>
<dbReference type="GO" id="GO:0005789">
    <property type="term" value="C:endoplasmic reticulum membrane"/>
    <property type="evidence" value="ECO:0007669"/>
    <property type="project" value="UniProtKB-SubCell"/>
</dbReference>
<reference evidence="8 9" key="1">
    <citation type="submission" date="2019-12" db="EMBL/GenBank/DDBJ databases">
        <authorList>
            <person name="Alioto T."/>
            <person name="Alioto T."/>
            <person name="Gomez Garrido J."/>
        </authorList>
    </citation>
    <scope>NUCLEOTIDE SEQUENCE [LARGE SCALE GENOMIC DNA]</scope>
</reference>
<dbReference type="Proteomes" id="UP000594638">
    <property type="component" value="Unassembled WGS sequence"/>
</dbReference>
<dbReference type="PANTHER" id="PTHR10868:SF1">
    <property type="entry name" value="SIGMA NON-OPIOID INTRACELLULAR RECEPTOR 1"/>
    <property type="match status" value="1"/>
</dbReference>
<gene>
    <name evidence="8" type="ORF">OLEA9_A105770</name>
</gene>
<keyword evidence="8" id="KW-0413">Isomerase</keyword>
<keyword evidence="6 7" id="KW-0472">Membrane</keyword>
<evidence type="ECO:0000256" key="1">
    <source>
        <dbReference type="ARBA" id="ARBA00004586"/>
    </source>
</evidence>
<name>A0A8S0T4M0_OLEEU</name>
<evidence type="ECO:0000256" key="5">
    <source>
        <dbReference type="ARBA" id="ARBA00022989"/>
    </source>
</evidence>
<evidence type="ECO:0000256" key="4">
    <source>
        <dbReference type="ARBA" id="ARBA00022824"/>
    </source>
</evidence>
<dbReference type="GO" id="GO:0016853">
    <property type="term" value="F:isomerase activity"/>
    <property type="evidence" value="ECO:0007669"/>
    <property type="project" value="UniProtKB-KW"/>
</dbReference>
<dbReference type="AlphaFoldDB" id="A0A8S0T4M0"/>
<evidence type="ECO:0000313" key="8">
    <source>
        <dbReference type="EMBL" id="CAA2999987.1"/>
    </source>
</evidence>
<comment type="caution">
    <text evidence="8">The sequence shown here is derived from an EMBL/GenBank/DDBJ whole genome shotgun (WGS) entry which is preliminary data.</text>
</comment>
<organism evidence="8 9">
    <name type="scientific">Olea europaea subsp. europaea</name>
    <dbReference type="NCBI Taxonomy" id="158383"/>
    <lineage>
        <taxon>Eukaryota</taxon>
        <taxon>Viridiplantae</taxon>
        <taxon>Streptophyta</taxon>
        <taxon>Embryophyta</taxon>
        <taxon>Tracheophyta</taxon>
        <taxon>Spermatophyta</taxon>
        <taxon>Magnoliopsida</taxon>
        <taxon>eudicotyledons</taxon>
        <taxon>Gunneridae</taxon>
        <taxon>Pentapetalae</taxon>
        <taxon>asterids</taxon>
        <taxon>lamiids</taxon>
        <taxon>Lamiales</taxon>
        <taxon>Oleaceae</taxon>
        <taxon>Oleeae</taxon>
        <taxon>Olea</taxon>
    </lineage>
</organism>
<keyword evidence="9" id="KW-1185">Reference proteome</keyword>
<keyword evidence="3 7" id="KW-0812">Transmembrane</keyword>
<comment type="subcellular location">
    <subcellularLocation>
        <location evidence="1">Endoplasmic reticulum membrane</location>
    </subcellularLocation>
</comment>
<evidence type="ECO:0000256" key="3">
    <source>
        <dbReference type="ARBA" id="ARBA00022692"/>
    </source>
</evidence>
<dbReference type="Pfam" id="PF04622">
    <property type="entry name" value="ERG2_Sigma1R"/>
    <property type="match status" value="1"/>
</dbReference>
<protein>
    <submittedName>
        <fullName evidence="8">C-8 sterol isomerases</fullName>
    </submittedName>
</protein>
<evidence type="ECO:0000313" key="9">
    <source>
        <dbReference type="Proteomes" id="UP000594638"/>
    </source>
</evidence>